<organism evidence="1 2">
    <name type="scientific">Thelohanellus kitauei</name>
    <name type="common">Myxosporean</name>
    <dbReference type="NCBI Taxonomy" id="669202"/>
    <lineage>
        <taxon>Eukaryota</taxon>
        <taxon>Metazoa</taxon>
        <taxon>Cnidaria</taxon>
        <taxon>Myxozoa</taxon>
        <taxon>Myxosporea</taxon>
        <taxon>Bivalvulida</taxon>
        <taxon>Platysporina</taxon>
        <taxon>Myxobolidae</taxon>
        <taxon>Thelohanellus</taxon>
    </lineage>
</organism>
<dbReference type="Proteomes" id="UP000031668">
    <property type="component" value="Unassembled WGS sequence"/>
</dbReference>
<dbReference type="EMBL" id="JWZT01003716">
    <property type="protein sequence ID" value="KII65812.1"/>
    <property type="molecule type" value="Genomic_DNA"/>
</dbReference>
<proteinExistence type="predicted"/>
<name>A0A0C2MVZ0_THEKT</name>
<keyword evidence="2" id="KW-1185">Reference proteome</keyword>
<sequence length="112" mass="12618">MIDPTRGRDAMGTQCVSVRAFIKIDQGHIDSYTNRNVKTYRDKGTAVAGKIGCHKPSTSNEELKSKLVKAINHDSTISIDAIIEKLHLLVHTTTTHPLEEEREYNQSRSDKR</sequence>
<comment type="caution">
    <text evidence="1">The sequence shown here is derived from an EMBL/GenBank/DDBJ whole genome shotgun (WGS) entry which is preliminary data.</text>
</comment>
<evidence type="ECO:0000313" key="2">
    <source>
        <dbReference type="Proteomes" id="UP000031668"/>
    </source>
</evidence>
<reference evidence="1 2" key="1">
    <citation type="journal article" date="2014" name="Genome Biol. Evol.">
        <title>The genome of the myxosporean Thelohanellus kitauei shows adaptations to nutrient acquisition within its fish host.</title>
        <authorList>
            <person name="Yang Y."/>
            <person name="Xiong J."/>
            <person name="Zhou Z."/>
            <person name="Huo F."/>
            <person name="Miao W."/>
            <person name="Ran C."/>
            <person name="Liu Y."/>
            <person name="Zhang J."/>
            <person name="Feng J."/>
            <person name="Wang M."/>
            <person name="Wang M."/>
            <person name="Wang L."/>
            <person name="Yao B."/>
        </authorList>
    </citation>
    <scope>NUCLEOTIDE SEQUENCE [LARGE SCALE GENOMIC DNA]</scope>
    <source>
        <strain evidence="1">Wuqing</strain>
    </source>
</reference>
<gene>
    <name evidence="1" type="ORF">RF11_13107</name>
</gene>
<dbReference type="AlphaFoldDB" id="A0A0C2MVZ0"/>
<accession>A0A0C2MVZ0</accession>
<evidence type="ECO:0000313" key="1">
    <source>
        <dbReference type="EMBL" id="KII65812.1"/>
    </source>
</evidence>
<protein>
    <submittedName>
        <fullName evidence="1">Uncharacterized protein</fullName>
    </submittedName>
</protein>